<dbReference type="Gene3D" id="3.40.50.150">
    <property type="entry name" value="Vaccinia Virus protein VP39"/>
    <property type="match status" value="1"/>
</dbReference>
<protein>
    <recommendedName>
        <fullName evidence="5">Methyltransferase</fullName>
    </recommendedName>
</protein>
<name>A0AA39ZRI9_9PEZI</name>
<organism evidence="3 4">
    <name type="scientific">Lasiosphaeris hirsuta</name>
    <dbReference type="NCBI Taxonomy" id="260670"/>
    <lineage>
        <taxon>Eukaryota</taxon>
        <taxon>Fungi</taxon>
        <taxon>Dikarya</taxon>
        <taxon>Ascomycota</taxon>
        <taxon>Pezizomycotina</taxon>
        <taxon>Sordariomycetes</taxon>
        <taxon>Sordariomycetidae</taxon>
        <taxon>Sordariales</taxon>
        <taxon>Lasiosphaeriaceae</taxon>
        <taxon>Lasiosphaeris</taxon>
    </lineage>
</organism>
<accession>A0AA39ZRI9</accession>
<feature type="compositionally biased region" description="Acidic residues" evidence="2">
    <location>
        <begin position="25"/>
        <end position="35"/>
    </location>
</feature>
<dbReference type="InterPro" id="IPR029063">
    <property type="entry name" value="SAM-dependent_MTases_sf"/>
</dbReference>
<evidence type="ECO:0000313" key="3">
    <source>
        <dbReference type="EMBL" id="KAK0702283.1"/>
    </source>
</evidence>
<dbReference type="CDD" id="cd02440">
    <property type="entry name" value="AdoMet_MTases"/>
    <property type="match status" value="1"/>
</dbReference>
<gene>
    <name evidence="3" type="ORF">B0H67DRAFT_604588</name>
</gene>
<comment type="caution">
    <text evidence="3">The sequence shown here is derived from an EMBL/GenBank/DDBJ whole genome shotgun (WGS) entry which is preliminary data.</text>
</comment>
<dbReference type="PANTHER" id="PTHR43591">
    <property type="entry name" value="METHYLTRANSFERASE"/>
    <property type="match status" value="1"/>
</dbReference>
<keyword evidence="4" id="KW-1185">Reference proteome</keyword>
<dbReference type="Proteomes" id="UP001172102">
    <property type="component" value="Unassembled WGS sequence"/>
</dbReference>
<evidence type="ECO:0008006" key="5">
    <source>
        <dbReference type="Google" id="ProtNLM"/>
    </source>
</evidence>
<dbReference type="EMBL" id="JAUKUA010000009">
    <property type="protein sequence ID" value="KAK0702283.1"/>
    <property type="molecule type" value="Genomic_DNA"/>
</dbReference>
<dbReference type="SUPFAM" id="SSF53335">
    <property type="entry name" value="S-adenosyl-L-methionine-dependent methyltransferases"/>
    <property type="match status" value="1"/>
</dbReference>
<evidence type="ECO:0000256" key="1">
    <source>
        <dbReference type="ARBA" id="ARBA00038158"/>
    </source>
</evidence>
<sequence length="300" mass="33634">MAGAESQTGILPAEHWTTQASDAPDMPDTDSEDESTASLTSRIYQYRSINGRSFHAERGDAQYWASNDETQGESLDINHHFCTLALGGKLHLAPLSKDIENVLDIGTGTDNSDFADQYPKATVIGTNITPVQAVFVPPNLRFEIEDCNADWTFAPNQFDFDQLFARAYTHIKPGGWLETHEMSAVIESDDGTVSESSALGQWGKFFIEGGHKLGVSFEEKKIKMPIGTWPKDKDIKEQGLYSRAVLEQDPKGYILFITNTLGWTREQILVYVAQIRKEIRSGQHHSYYKQLVVWGRKPES</sequence>
<feature type="region of interest" description="Disordered" evidence="2">
    <location>
        <begin position="1"/>
        <end position="40"/>
    </location>
</feature>
<evidence type="ECO:0000256" key="2">
    <source>
        <dbReference type="SAM" id="MobiDB-lite"/>
    </source>
</evidence>
<evidence type="ECO:0000313" key="4">
    <source>
        <dbReference type="Proteomes" id="UP001172102"/>
    </source>
</evidence>
<dbReference type="GO" id="GO:0008168">
    <property type="term" value="F:methyltransferase activity"/>
    <property type="evidence" value="ECO:0007669"/>
    <property type="project" value="TreeGrafter"/>
</dbReference>
<proteinExistence type="inferred from homology"/>
<reference evidence="3" key="1">
    <citation type="submission" date="2023-06" db="EMBL/GenBank/DDBJ databases">
        <title>Genome-scale phylogeny and comparative genomics of the fungal order Sordariales.</title>
        <authorList>
            <consortium name="Lawrence Berkeley National Laboratory"/>
            <person name="Hensen N."/>
            <person name="Bonometti L."/>
            <person name="Westerberg I."/>
            <person name="Brannstrom I.O."/>
            <person name="Guillou S."/>
            <person name="Cros-Aarteil S."/>
            <person name="Calhoun S."/>
            <person name="Haridas S."/>
            <person name="Kuo A."/>
            <person name="Mondo S."/>
            <person name="Pangilinan J."/>
            <person name="Riley R."/>
            <person name="Labutti K."/>
            <person name="Andreopoulos B."/>
            <person name="Lipzen A."/>
            <person name="Chen C."/>
            <person name="Yanf M."/>
            <person name="Daum C."/>
            <person name="Ng V."/>
            <person name="Clum A."/>
            <person name="Steindorff A."/>
            <person name="Ohm R."/>
            <person name="Martin F."/>
            <person name="Silar P."/>
            <person name="Natvig D."/>
            <person name="Lalanne C."/>
            <person name="Gautier V."/>
            <person name="Ament-Velasquez S.L."/>
            <person name="Kruys A."/>
            <person name="Hutchinson M.I."/>
            <person name="Powell A.J."/>
            <person name="Barry K."/>
            <person name="Miller A.N."/>
            <person name="Grigoriev I.V."/>
            <person name="Debuchy R."/>
            <person name="Gladieux P."/>
            <person name="Thoren M.H."/>
            <person name="Johannesson H."/>
        </authorList>
    </citation>
    <scope>NUCLEOTIDE SEQUENCE</scope>
    <source>
        <strain evidence="3">SMH4607-1</strain>
    </source>
</reference>
<dbReference type="AlphaFoldDB" id="A0AA39ZRI9"/>
<comment type="similarity">
    <text evidence="1">Belongs to the methyltransferase superfamily. LaeA methyltransferase family.</text>
</comment>
<dbReference type="PANTHER" id="PTHR43591:SF10">
    <property type="entry name" value="ABC TRANSMEMBRANE TYPE-1 DOMAIN-CONTAINING PROTEIN-RELATED"/>
    <property type="match status" value="1"/>
</dbReference>